<protein>
    <submittedName>
        <fullName evidence="1">YdeI/OmpD-associated family protein</fullName>
    </submittedName>
</protein>
<dbReference type="RefSeq" id="WP_410030756.1">
    <property type="nucleotide sequence ID" value="NZ_JBGMEI010000002.1"/>
</dbReference>
<accession>A0ABW9M6N3</accession>
<sequence>MDETLKKKLKLDKFEDIDLVKDAKENQTVFEGLEFKNKNDGLLDLAIAYVYSLEEMKEILEILWKNKNVKENGLIYLAYPKNKNKLGHSPIHRDDIFPFLHVNEDDGYVNGTQFKFNKMIALDENYTLIGLKKLPKKDLKKSQKPSARVDDYICKIRYIEDFLKDYPKQYDFYQSLTPGYRKGWARYVYSAKTQKTIDKRLDEMVDILGQGYKSKELYRQASK</sequence>
<dbReference type="Pfam" id="PF13376">
    <property type="entry name" value="OmdA"/>
    <property type="match status" value="1"/>
</dbReference>
<comment type="caution">
    <text evidence="1">The sequence shown here is derived from an EMBL/GenBank/DDBJ whole genome shotgun (WGS) entry which is preliminary data.</text>
</comment>
<reference evidence="1 2" key="1">
    <citation type="journal article" date="2025" name="Anaerobe">
        <title>Description of Anaerococcus kampingiae sp. nov., Anaerococcus groningensis sp. nov., Anaerococcus martiniensis sp. nov., and Anaerococcus cruorum sp. nov., isolated from human clinical specimens.</title>
        <authorList>
            <person name="Boiten K.E."/>
            <person name="Meijer J."/>
            <person name="van Wezel E.M."/>
            <person name="Veloo A.C.M."/>
        </authorList>
    </citation>
    <scope>NUCLEOTIDE SEQUENCE [LARGE SCALE GENOMIC DNA]</scope>
    <source>
        <strain evidence="1 2">ENR0831</strain>
    </source>
</reference>
<gene>
    <name evidence="1" type="ORF">ACCQ41_01950</name>
</gene>
<evidence type="ECO:0000313" key="1">
    <source>
        <dbReference type="EMBL" id="MFO3665022.1"/>
    </source>
</evidence>
<keyword evidence="2" id="KW-1185">Reference proteome</keyword>
<dbReference type="EMBL" id="JBGMEI010000002">
    <property type="protein sequence ID" value="MFO3665022.1"/>
    <property type="molecule type" value="Genomic_DNA"/>
</dbReference>
<evidence type="ECO:0000313" key="2">
    <source>
        <dbReference type="Proteomes" id="UP001637996"/>
    </source>
</evidence>
<proteinExistence type="predicted"/>
<name>A0ABW9M6N3_9FIRM</name>
<organism evidence="1 2">
    <name type="scientific">Anaerococcus martiniensis</name>
    <dbReference type="NCBI Taxonomy" id="3115615"/>
    <lineage>
        <taxon>Bacteria</taxon>
        <taxon>Bacillati</taxon>
        <taxon>Bacillota</taxon>
        <taxon>Tissierellia</taxon>
        <taxon>Tissierellales</taxon>
        <taxon>Peptoniphilaceae</taxon>
        <taxon>Anaerococcus</taxon>
    </lineage>
</organism>
<dbReference type="Proteomes" id="UP001637996">
    <property type="component" value="Unassembled WGS sequence"/>
</dbReference>